<evidence type="ECO:0000256" key="1">
    <source>
        <dbReference type="SAM" id="SignalP"/>
    </source>
</evidence>
<evidence type="ECO:0008006" key="4">
    <source>
        <dbReference type="Google" id="ProtNLM"/>
    </source>
</evidence>
<evidence type="ECO:0000313" key="2">
    <source>
        <dbReference type="EMBL" id="OJJ63788.1"/>
    </source>
</evidence>
<dbReference type="GeneID" id="63760350"/>
<dbReference type="EMBL" id="KV878582">
    <property type="protein sequence ID" value="OJJ63788.1"/>
    <property type="molecule type" value="Genomic_DNA"/>
</dbReference>
<dbReference type="AlphaFoldDB" id="A0A1L9TWP4"/>
<feature type="chain" id="PRO_5011979005" description="Hydrophobin" evidence="1">
    <location>
        <begin position="23"/>
        <end position="102"/>
    </location>
</feature>
<dbReference type="RefSeq" id="XP_040707594.1">
    <property type="nucleotide sequence ID" value="XM_040844277.1"/>
</dbReference>
<proteinExistence type="predicted"/>
<keyword evidence="1" id="KW-0732">Signal</keyword>
<accession>A0A1L9TWP4</accession>
<name>A0A1L9TWP4_9EURO</name>
<feature type="signal peptide" evidence="1">
    <location>
        <begin position="1"/>
        <end position="22"/>
    </location>
</feature>
<organism evidence="2 3">
    <name type="scientific">Aspergillus sydowii CBS 593.65</name>
    <dbReference type="NCBI Taxonomy" id="1036612"/>
    <lineage>
        <taxon>Eukaryota</taxon>
        <taxon>Fungi</taxon>
        <taxon>Dikarya</taxon>
        <taxon>Ascomycota</taxon>
        <taxon>Pezizomycotina</taxon>
        <taxon>Eurotiomycetes</taxon>
        <taxon>Eurotiomycetidae</taxon>
        <taxon>Eurotiales</taxon>
        <taxon>Aspergillaceae</taxon>
        <taxon>Aspergillus</taxon>
        <taxon>Aspergillus subgen. Nidulantes</taxon>
    </lineage>
</organism>
<evidence type="ECO:0000313" key="3">
    <source>
        <dbReference type="Proteomes" id="UP000184356"/>
    </source>
</evidence>
<dbReference type="VEuPathDB" id="FungiDB:ASPSYDRAFT_264137"/>
<sequence length="102" mass="10976">MHFSISATSLLVALSLTAPTMASRPWFCELSKDGAVLQTPFCCDGFIPARDSKVSFEGINCVDVSKQNPFKFECPKGGQPRCCHSAGPKQICTSTVKEGDTD</sequence>
<keyword evidence="3" id="KW-1185">Reference proteome</keyword>
<reference evidence="3" key="1">
    <citation type="journal article" date="2017" name="Genome Biol.">
        <title>Comparative genomics reveals high biological diversity and specific adaptations in the industrially and medically important fungal genus Aspergillus.</title>
        <authorList>
            <person name="de Vries R.P."/>
            <person name="Riley R."/>
            <person name="Wiebenga A."/>
            <person name="Aguilar-Osorio G."/>
            <person name="Amillis S."/>
            <person name="Uchima C.A."/>
            <person name="Anderluh G."/>
            <person name="Asadollahi M."/>
            <person name="Askin M."/>
            <person name="Barry K."/>
            <person name="Battaglia E."/>
            <person name="Bayram O."/>
            <person name="Benocci T."/>
            <person name="Braus-Stromeyer S.A."/>
            <person name="Caldana C."/>
            <person name="Canovas D."/>
            <person name="Cerqueira G.C."/>
            <person name="Chen F."/>
            <person name="Chen W."/>
            <person name="Choi C."/>
            <person name="Clum A."/>
            <person name="Dos Santos R.A."/>
            <person name="Damasio A.R."/>
            <person name="Diallinas G."/>
            <person name="Emri T."/>
            <person name="Fekete E."/>
            <person name="Flipphi M."/>
            <person name="Freyberg S."/>
            <person name="Gallo A."/>
            <person name="Gournas C."/>
            <person name="Habgood R."/>
            <person name="Hainaut M."/>
            <person name="Harispe M.L."/>
            <person name="Henrissat B."/>
            <person name="Hilden K.S."/>
            <person name="Hope R."/>
            <person name="Hossain A."/>
            <person name="Karabika E."/>
            <person name="Karaffa L."/>
            <person name="Karanyi Z."/>
            <person name="Krasevec N."/>
            <person name="Kuo A."/>
            <person name="Kusch H."/>
            <person name="LaButti K."/>
            <person name="Lagendijk E.L."/>
            <person name="Lapidus A."/>
            <person name="Levasseur A."/>
            <person name="Lindquist E."/>
            <person name="Lipzen A."/>
            <person name="Logrieco A.F."/>
            <person name="MacCabe A."/>
            <person name="Maekelae M.R."/>
            <person name="Malavazi I."/>
            <person name="Melin P."/>
            <person name="Meyer V."/>
            <person name="Mielnichuk N."/>
            <person name="Miskei M."/>
            <person name="Molnar A.P."/>
            <person name="Mule G."/>
            <person name="Ngan C.Y."/>
            <person name="Orejas M."/>
            <person name="Orosz E."/>
            <person name="Ouedraogo J.P."/>
            <person name="Overkamp K.M."/>
            <person name="Park H.-S."/>
            <person name="Perrone G."/>
            <person name="Piumi F."/>
            <person name="Punt P.J."/>
            <person name="Ram A.F."/>
            <person name="Ramon A."/>
            <person name="Rauscher S."/>
            <person name="Record E."/>
            <person name="Riano-Pachon D.M."/>
            <person name="Robert V."/>
            <person name="Roehrig J."/>
            <person name="Ruller R."/>
            <person name="Salamov A."/>
            <person name="Salih N.S."/>
            <person name="Samson R.A."/>
            <person name="Sandor E."/>
            <person name="Sanguinetti M."/>
            <person name="Schuetze T."/>
            <person name="Sepcic K."/>
            <person name="Shelest E."/>
            <person name="Sherlock G."/>
            <person name="Sophianopoulou V."/>
            <person name="Squina F.M."/>
            <person name="Sun H."/>
            <person name="Susca A."/>
            <person name="Todd R.B."/>
            <person name="Tsang A."/>
            <person name="Unkles S.E."/>
            <person name="van de Wiele N."/>
            <person name="van Rossen-Uffink D."/>
            <person name="Oliveira J.V."/>
            <person name="Vesth T.C."/>
            <person name="Visser J."/>
            <person name="Yu J.-H."/>
            <person name="Zhou M."/>
            <person name="Andersen M.R."/>
            <person name="Archer D.B."/>
            <person name="Baker S.E."/>
            <person name="Benoit I."/>
            <person name="Brakhage A.A."/>
            <person name="Braus G.H."/>
            <person name="Fischer R."/>
            <person name="Frisvad J.C."/>
            <person name="Goldman G.H."/>
            <person name="Houbraken J."/>
            <person name="Oakley B."/>
            <person name="Pocsi I."/>
            <person name="Scazzocchio C."/>
            <person name="Seiboth B."/>
            <person name="vanKuyk P.A."/>
            <person name="Wortman J."/>
            <person name="Dyer P.S."/>
            <person name="Grigoriev I.V."/>
        </authorList>
    </citation>
    <scope>NUCLEOTIDE SEQUENCE [LARGE SCALE GENOMIC DNA]</scope>
    <source>
        <strain evidence="3">CBS 593.65</strain>
    </source>
</reference>
<protein>
    <recommendedName>
        <fullName evidence="4">Hydrophobin</fullName>
    </recommendedName>
</protein>
<dbReference type="OrthoDB" id="4269539at2759"/>
<dbReference type="Proteomes" id="UP000184356">
    <property type="component" value="Unassembled WGS sequence"/>
</dbReference>
<gene>
    <name evidence="2" type="ORF">ASPSYDRAFT_264137</name>
</gene>